<dbReference type="Proteomes" id="UP000221961">
    <property type="component" value="Chromosome"/>
</dbReference>
<keyword evidence="1 6" id="KW-0597">Phosphoprotein</keyword>
<evidence type="ECO:0000256" key="5">
    <source>
        <dbReference type="ARBA" id="ARBA00023163"/>
    </source>
</evidence>
<dbReference type="AlphaFoldDB" id="A0A291RPS9"/>
<dbReference type="FunFam" id="1.10.10.10:FF:000018">
    <property type="entry name" value="DNA-binding response regulator ResD"/>
    <property type="match status" value="1"/>
</dbReference>
<dbReference type="SMART" id="SM00448">
    <property type="entry name" value="REC"/>
    <property type="match status" value="1"/>
</dbReference>
<dbReference type="InterPro" id="IPR001867">
    <property type="entry name" value="OmpR/PhoB-type_DNA-bd"/>
</dbReference>
<dbReference type="RefSeq" id="WP_098696591.1">
    <property type="nucleotide sequence ID" value="NZ_CP023778.1"/>
</dbReference>
<proteinExistence type="predicted"/>
<dbReference type="InterPro" id="IPR011006">
    <property type="entry name" value="CheY-like_superfamily"/>
</dbReference>
<keyword evidence="5" id="KW-0804">Transcription</keyword>
<accession>A0A291RPS9</accession>
<evidence type="ECO:0000256" key="6">
    <source>
        <dbReference type="PROSITE-ProRule" id="PRU00169"/>
    </source>
</evidence>
<evidence type="ECO:0000256" key="7">
    <source>
        <dbReference type="PROSITE-ProRule" id="PRU01091"/>
    </source>
</evidence>
<gene>
    <name evidence="10" type="ORF">CRH09_28790</name>
</gene>
<evidence type="ECO:0000313" key="10">
    <source>
        <dbReference type="EMBL" id="ATL69576.1"/>
    </source>
</evidence>
<evidence type="ECO:0000256" key="3">
    <source>
        <dbReference type="ARBA" id="ARBA00023015"/>
    </source>
</evidence>
<feature type="modified residue" description="4-aspartylphosphate" evidence="6">
    <location>
        <position position="54"/>
    </location>
</feature>
<dbReference type="SUPFAM" id="SSF46894">
    <property type="entry name" value="C-terminal effector domain of the bipartite response regulators"/>
    <property type="match status" value="1"/>
</dbReference>
<dbReference type="InterPro" id="IPR016032">
    <property type="entry name" value="Sig_transdc_resp-reg_C-effctor"/>
</dbReference>
<dbReference type="CDD" id="cd00383">
    <property type="entry name" value="trans_reg_C"/>
    <property type="match status" value="1"/>
</dbReference>
<dbReference type="Pfam" id="PF00486">
    <property type="entry name" value="Trans_reg_C"/>
    <property type="match status" value="1"/>
</dbReference>
<dbReference type="GO" id="GO:0005829">
    <property type="term" value="C:cytosol"/>
    <property type="evidence" value="ECO:0007669"/>
    <property type="project" value="TreeGrafter"/>
</dbReference>
<dbReference type="Gene3D" id="6.10.250.690">
    <property type="match status" value="1"/>
</dbReference>
<dbReference type="InterPro" id="IPR039420">
    <property type="entry name" value="WalR-like"/>
</dbReference>
<dbReference type="SUPFAM" id="SSF52172">
    <property type="entry name" value="CheY-like"/>
    <property type="match status" value="1"/>
</dbReference>
<dbReference type="InterPro" id="IPR001789">
    <property type="entry name" value="Sig_transdc_resp-reg_receiver"/>
</dbReference>
<keyword evidence="2" id="KW-0902">Two-component regulatory system</keyword>
<name>A0A291RPS9_9NOCA</name>
<dbReference type="InterPro" id="IPR036388">
    <property type="entry name" value="WH-like_DNA-bd_sf"/>
</dbReference>
<feature type="domain" description="Response regulatory" evidence="8">
    <location>
        <begin position="4"/>
        <end position="118"/>
    </location>
</feature>
<dbReference type="Pfam" id="PF00072">
    <property type="entry name" value="Response_reg"/>
    <property type="match status" value="1"/>
</dbReference>
<evidence type="ECO:0000259" key="9">
    <source>
        <dbReference type="PROSITE" id="PS51755"/>
    </source>
</evidence>
<dbReference type="Gene3D" id="3.40.50.2300">
    <property type="match status" value="1"/>
</dbReference>
<dbReference type="PANTHER" id="PTHR48111">
    <property type="entry name" value="REGULATOR OF RPOS"/>
    <property type="match status" value="1"/>
</dbReference>
<evidence type="ECO:0000256" key="1">
    <source>
        <dbReference type="ARBA" id="ARBA00022553"/>
    </source>
</evidence>
<dbReference type="PROSITE" id="PS50110">
    <property type="entry name" value="RESPONSE_REGULATORY"/>
    <property type="match status" value="1"/>
</dbReference>
<keyword evidence="4 7" id="KW-0238">DNA-binding</keyword>
<sequence length="243" mass="27266">MGFSLMIVEDDDRVRSVLRLAMEDEGYEVAEAEAAESALRLVREHGVPDVMIIDLMLGMMDGFTCIREIRRDHDVPIIVVSARDDTHDVVAALEAGADDFVTKPFQIKEITARMRALRRRARLVAEREAAEASPIASTDLVLDADPRAPLVLSPVAGTVRRGAEPIHLTLTEFRVLCELAEPPGRVLSRTELLHRVWDRGFFSDERIVDVHVRRLRTKIERDPSAPRLVVTVRGLGYRLDTQG</sequence>
<keyword evidence="3" id="KW-0805">Transcription regulation</keyword>
<feature type="DNA-binding region" description="OmpR/PhoB-type" evidence="7">
    <location>
        <begin position="139"/>
        <end position="241"/>
    </location>
</feature>
<dbReference type="CDD" id="cd17574">
    <property type="entry name" value="REC_OmpR"/>
    <property type="match status" value="1"/>
</dbReference>
<evidence type="ECO:0000313" key="11">
    <source>
        <dbReference type="Proteomes" id="UP000221961"/>
    </source>
</evidence>
<dbReference type="PANTHER" id="PTHR48111:SF1">
    <property type="entry name" value="TWO-COMPONENT RESPONSE REGULATOR ORR33"/>
    <property type="match status" value="1"/>
</dbReference>
<dbReference type="EMBL" id="CP023778">
    <property type="protein sequence ID" value="ATL69576.1"/>
    <property type="molecule type" value="Genomic_DNA"/>
</dbReference>
<evidence type="ECO:0000256" key="2">
    <source>
        <dbReference type="ARBA" id="ARBA00023012"/>
    </source>
</evidence>
<dbReference type="GO" id="GO:0006355">
    <property type="term" value="P:regulation of DNA-templated transcription"/>
    <property type="evidence" value="ECO:0007669"/>
    <property type="project" value="InterPro"/>
</dbReference>
<dbReference type="GO" id="GO:0032993">
    <property type="term" value="C:protein-DNA complex"/>
    <property type="evidence" value="ECO:0007669"/>
    <property type="project" value="TreeGrafter"/>
</dbReference>
<dbReference type="Gene3D" id="1.10.10.10">
    <property type="entry name" value="Winged helix-like DNA-binding domain superfamily/Winged helix DNA-binding domain"/>
    <property type="match status" value="1"/>
</dbReference>
<organism evidence="10 11">
    <name type="scientific">Nocardia terpenica</name>
    <dbReference type="NCBI Taxonomy" id="455432"/>
    <lineage>
        <taxon>Bacteria</taxon>
        <taxon>Bacillati</taxon>
        <taxon>Actinomycetota</taxon>
        <taxon>Actinomycetes</taxon>
        <taxon>Mycobacteriales</taxon>
        <taxon>Nocardiaceae</taxon>
        <taxon>Nocardia</taxon>
    </lineage>
</organism>
<dbReference type="GO" id="GO:0000156">
    <property type="term" value="F:phosphorelay response regulator activity"/>
    <property type="evidence" value="ECO:0007669"/>
    <property type="project" value="TreeGrafter"/>
</dbReference>
<evidence type="ECO:0000259" key="8">
    <source>
        <dbReference type="PROSITE" id="PS50110"/>
    </source>
</evidence>
<evidence type="ECO:0000256" key="4">
    <source>
        <dbReference type="ARBA" id="ARBA00023125"/>
    </source>
</evidence>
<feature type="domain" description="OmpR/PhoB-type" evidence="9">
    <location>
        <begin position="139"/>
        <end position="241"/>
    </location>
</feature>
<dbReference type="KEGG" id="ntp:CRH09_28790"/>
<reference evidence="10 11" key="1">
    <citation type="submission" date="2017-10" db="EMBL/GenBank/DDBJ databases">
        <title>Comparative genomics between pathogenic Norcardia.</title>
        <authorList>
            <person name="Zeng L."/>
        </authorList>
    </citation>
    <scope>NUCLEOTIDE SEQUENCE [LARGE SCALE GENOMIC DNA]</scope>
    <source>
        <strain evidence="10 11">NC_YFY_NT001</strain>
    </source>
</reference>
<protein>
    <submittedName>
        <fullName evidence="10">DNA-binding response regulator</fullName>
    </submittedName>
</protein>
<dbReference type="PROSITE" id="PS51755">
    <property type="entry name" value="OMPR_PHOB"/>
    <property type="match status" value="1"/>
</dbReference>
<dbReference type="GeneID" id="88361294"/>
<dbReference type="GO" id="GO:0000976">
    <property type="term" value="F:transcription cis-regulatory region binding"/>
    <property type="evidence" value="ECO:0007669"/>
    <property type="project" value="TreeGrafter"/>
</dbReference>
<dbReference type="SMART" id="SM00862">
    <property type="entry name" value="Trans_reg_C"/>
    <property type="match status" value="1"/>
</dbReference>